<dbReference type="Proteomes" id="UP000254266">
    <property type="component" value="Unassembled WGS sequence"/>
</dbReference>
<evidence type="ECO:0000313" key="2">
    <source>
        <dbReference type="EMBL" id="RDH84825.1"/>
    </source>
</evidence>
<keyword evidence="1" id="KW-1133">Transmembrane helix</keyword>
<evidence type="ECO:0000256" key="1">
    <source>
        <dbReference type="SAM" id="Phobius"/>
    </source>
</evidence>
<keyword evidence="3" id="KW-1185">Reference proteome</keyword>
<keyword evidence="1" id="KW-0812">Transmembrane</keyword>
<dbReference type="AlphaFoldDB" id="A0A370DIS9"/>
<accession>A0A370DIS9</accession>
<comment type="caution">
    <text evidence="2">The sequence shown here is derived from an EMBL/GenBank/DDBJ whole genome shotgun (WGS) entry which is preliminary data.</text>
</comment>
<keyword evidence="1" id="KW-0472">Membrane</keyword>
<name>A0A370DIS9_9GAMM</name>
<protein>
    <submittedName>
        <fullName evidence="2">Uncharacterized protein</fullName>
    </submittedName>
</protein>
<reference evidence="2 3" key="1">
    <citation type="journal article" date="2018" name="ISME J.">
        <title>Endosymbiont genomes yield clues of tubeworm success.</title>
        <authorList>
            <person name="Li Y."/>
            <person name="Liles M.R."/>
            <person name="Halanych K.M."/>
        </authorList>
    </citation>
    <scope>NUCLEOTIDE SEQUENCE [LARGE SCALE GENOMIC DNA]</scope>
    <source>
        <strain evidence="2">A1464</strain>
    </source>
</reference>
<feature type="transmembrane region" description="Helical" evidence="1">
    <location>
        <begin position="31"/>
        <end position="54"/>
    </location>
</feature>
<proteinExistence type="predicted"/>
<dbReference type="EMBL" id="QFXC01000007">
    <property type="protein sequence ID" value="RDH84825.1"/>
    <property type="molecule type" value="Genomic_DNA"/>
</dbReference>
<sequence>MSFDVNQMPGSSEKKVDESEAKAAGLKRFKYWFAGVVLVCLSVIVGAAIFYYLLNDLGYKI</sequence>
<evidence type="ECO:0000313" key="3">
    <source>
        <dbReference type="Proteomes" id="UP000254266"/>
    </source>
</evidence>
<gene>
    <name evidence="2" type="ORF">DIZ80_05000</name>
</gene>
<organism evidence="2 3">
    <name type="scientific">endosymbiont of Galathealinum brachiosum</name>
    <dbReference type="NCBI Taxonomy" id="2200906"/>
    <lineage>
        <taxon>Bacteria</taxon>
        <taxon>Pseudomonadati</taxon>
        <taxon>Pseudomonadota</taxon>
        <taxon>Gammaproteobacteria</taxon>
        <taxon>sulfur-oxidizing symbionts</taxon>
    </lineage>
</organism>